<protein>
    <submittedName>
        <fullName evidence="1">Uncharacterized protein</fullName>
    </submittedName>
</protein>
<dbReference type="AlphaFoldDB" id="A0ABD3UPT0"/>
<proteinExistence type="predicted"/>
<dbReference type="EMBL" id="JBJXBP010000001">
    <property type="protein sequence ID" value="KAL3850008.1"/>
    <property type="molecule type" value="Genomic_DNA"/>
</dbReference>
<gene>
    <name evidence="1" type="ORF">ACJIZ3_011890</name>
</gene>
<evidence type="ECO:0000313" key="1">
    <source>
        <dbReference type="EMBL" id="KAL3850008.1"/>
    </source>
</evidence>
<name>A0ABD3UPT0_9LAMI</name>
<organism evidence="1 2">
    <name type="scientific">Penstemon smallii</name>
    <dbReference type="NCBI Taxonomy" id="265156"/>
    <lineage>
        <taxon>Eukaryota</taxon>
        <taxon>Viridiplantae</taxon>
        <taxon>Streptophyta</taxon>
        <taxon>Embryophyta</taxon>
        <taxon>Tracheophyta</taxon>
        <taxon>Spermatophyta</taxon>
        <taxon>Magnoliopsida</taxon>
        <taxon>eudicotyledons</taxon>
        <taxon>Gunneridae</taxon>
        <taxon>Pentapetalae</taxon>
        <taxon>asterids</taxon>
        <taxon>lamiids</taxon>
        <taxon>Lamiales</taxon>
        <taxon>Plantaginaceae</taxon>
        <taxon>Cheloneae</taxon>
        <taxon>Penstemon</taxon>
    </lineage>
</organism>
<sequence length="142" mass="15969">MGGGGGWLGCHQGQCEASFLSFFFWVGGGGDTCVCSGKVRVMRQMWRKKLYMMVQDKLSDCWRCSIGSLYLGFVNGTRCPHSDHIRFFNAGQNVVTVKTEPLECHQSPRPRSISPFKSFLKAITVLPFSVYRSSSKSYYNES</sequence>
<keyword evidence="2" id="KW-1185">Reference proteome</keyword>
<comment type="caution">
    <text evidence="1">The sequence shown here is derived from an EMBL/GenBank/DDBJ whole genome shotgun (WGS) entry which is preliminary data.</text>
</comment>
<dbReference type="Proteomes" id="UP001634393">
    <property type="component" value="Unassembled WGS sequence"/>
</dbReference>
<reference evidence="1 2" key="1">
    <citation type="submission" date="2024-12" db="EMBL/GenBank/DDBJ databases">
        <title>The unique morphological basis and parallel evolutionary history of personate flowers in Penstemon.</title>
        <authorList>
            <person name="Depatie T.H."/>
            <person name="Wessinger C.A."/>
        </authorList>
    </citation>
    <scope>NUCLEOTIDE SEQUENCE [LARGE SCALE GENOMIC DNA]</scope>
    <source>
        <strain evidence="1">WTNN_2</strain>
        <tissue evidence="1">Leaf</tissue>
    </source>
</reference>
<accession>A0ABD3UPT0</accession>
<evidence type="ECO:0000313" key="2">
    <source>
        <dbReference type="Proteomes" id="UP001634393"/>
    </source>
</evidence>